<dbReference type="NCBIfam" id="TIGR02937">
    <property type="entry name" value="sigma70-ECF"/>
    <property type="match status" value="1"/>
</dbReference>
<proteinExistence type="inferred from homology"/>
<dbReference type="InterPro" id="IPR007630">
    <property type="entry name" value="RNA_pol_sigma70_r4"/>
</dbReference>
<evidence type="ECO:0000256" key="5">
    <source>
        <dbReference type="ARBA" id="ARBA00023163"/>
    </source>
</evidence>
<dbReference type="Proteomes" id="UP001285636">
    <property type="component" value="Unassembled WGS sequence"/>
</dbReference>
<dbReference type="PANTHER" id="PTHR30603:SF19">
    <property type="entry name" value="RNA POLYMERASE SIGMA-F FACTOR"/>
    <property type="match status" value="1"/>
</dbReference>
<dbReference type="Gene3D" id="1.10.10.10">
    <property type="entry name" value="Winged helix-like DNA-binding domain superfamily/Winged helix DNA-binding domain"/>
    <property type="match status" value="2"/>
</dbReference>
<dbReference type="PANTHER" id="PTHR30603">
    <property type="entry name" value="RNA POLYMERASE SIGMA FACTOR RPO"/>
    <property type="match status" value="1"/>
</dbReference>
<evidence type="ECO:0000256" key="3">
    <source>
        <dbReference type="ARBA" id="ARBA00023082"/>
    </source>
</evidence>
<dbReference type="InterPro" id="IPR007624">
    <property type="entry name" value="RNA_pol_sigma70_r3"/>
</dbReference>
<comment type="caution">
    <text evidence="9">The sequence shown here is derived from an EMBL/GenBank/DDBJ whole genome shotgun (WGS) entry which is preliminary data.</text>
</comment>
<evidence type="ECO:0000256" key="6">
    <source>
        <dbReference type="RuleBase" id="RU362124"/>
    </source>
</evidence>
<dbReference type="CDD" id="cd06171">
    <property type="entry name" value="Sigma70_r4"/>
    <property type="match status" value="1"/>
</dbReference>
<comment type="similarity">
    <text evidence="6">Belongs to the sigma-70 factor family.</text>
</comment>
<dbReference type="Pfam" id="PF04539">
    <property type="entry name" value="Sigma70_r3"/>
    <property type="match status" value="1"/>
</dbReference>
<keyword evidence="3 6" id="KW-0731">Sigma factor</keyword>
<evidence type="ECO:0000313" key="10">
    <source>
        <dbReference type="Proteomes" id="UP001285636"/>
    </source>
</evidence>
<protein>
    <recommendedName>
        <fullName evidence="6">RNA polymerase sigma factor</fullName>
    </recommendedName>
</protein>
<evidence type="ECO:0000256" key="2">
    <source>
        <dbReference type="ARBA" id="ARBA00023015"/>
    </source>
</evidence>
<dbReference type="InterPro" id="IPR014322">
    <property type="entry name" value="RNA_pol_sigma-B/F/G"/>
</dbReference>
<accession>A0AAJ2NMM3</accession>
<dbReference type="GO" id="GO:0030435">
    <property type="term" value="P:sporulation resulting in formation of a cellular spore"/>
    <property type="evidence" value="ECO:0007669"/>
    <property type="project" value="UniProtKB-KW"/>
</dbReference>
<dbReference type="NCBIfam" id="TIGR02885">
    <property type="entry name" value="spore_sigF"/>
    <property type="match status" value="1"/>
</dbReference>
<dbReference type="InterPro" id="IPR014236">
    <property type="entry name" value="RNA_pol_sigma-F"/>
</dbReference>
<dbReference type="EMBL" id="JAWJAY010000001">
    <property type="protein sequence ID" value="MDV2884210.1"/>
    <property type="molecule type" value="Genomic_DNA"/>
</dbReference>
<evidence type="ECO:0000256" key="4">
    <source>
        <dbReference type="ARBA" id="ARBA00023125"/>
    </source>
</evidence>
<dbReference type="Pfam" id="PF04545">
    <property type="entry name" value="Sigma70_r4"/>
    <property type="match status" value="1"/>
</dbReference>
<dbReference type="RefSeq" id="WP_012958378.1">
    <property type="nucleotide sequence ID" value="NZ_CP117835.1"/>
</dbReference>
<comment type="function">
    <text evidence="6">Sigma factors are initiation factors that promote the attachment of RNA polymerase to specific initiation sites and are then released.</text>
</comment>
<name>A0AAJ2NMM3_ALKPS</name>
<dbReference type="GO" id="GO:0003677">
    <property type="term" value="F:DNA binding"/>
    <property type="evidence" value="ECO:0007669"/>
    <property type="project" value="UniProtKB-KW"/>
</dbReference>
<sequence length="256" mass="29591">MDVEVKQVKKKKEAHFSDKEVKELIARSQEGDQQARDLIVNRNTRLVWSVVQRFMNRGYEADDLFQIGCIGLIKSVDKFDLSYDVKFSTYAVPMIIGEIQRFLRDDGTVKVSRSIKELGNKIRKMKDELTKSLGRVPTVNEIAEQLEITPEEVVFAGEASRSLTSIHETVYENDGDPITLLDQIADQTETKWFDKIALKEAIRDLDERERLIVFLRYYKDQTQSEVATRLGISQVQVSRLEKKILEQMKEVMGEQI</sequence>
<keyword evidence="5 6" id="KW-0804">Transcription</keyword>
<evidence type="ECO:0000313" key="9">
    <source>
        <dbReference type="EMBL" id="MDV2884210.1"/>
    </source>
</evidence>
<dbReference type="SUPFAM" id="SSF88659">
    <property type="entry name" value="Sigma3 and sigma4 domains of RNA polymerase sigma factors"/>
    <property type="match status" value="2"/>
</dbReference>
<feature type="domain" description="RNA polymerase sigma-70" evidence="8">
    <location>
        <begin position="222"/>
        <end position="248"/>
    </location>
</feature>
<dbReference type="GO" id="GO:0016987">
    <property type="term" value="F:sigma factor activity"/>
    <property type="evidence" value="ECO:0007669"/>
    <property type="project" value="UniProtKB-KW"/>
</dbReference>
<dbReference type="Pfam" id="PF04542">
    <property type="entry name" value="Sigma70_r2"/>
    <property type="match status" value="1"/>
</dbReference>
<feature type="domain" description="RNA polymerase sigma-70" evidence="7">
    <location>
        <begin position="63"/>
        <end position="76"/>
    </location>
</feature>
<dbReference type="InterPro" id="IPR013325">
    <property type="entry name" value="RNA_pol_sigma_r2"/>
</dbReference>
<dbReference type="PROSITE" id="PS00716">
    <property type="entry name" value="SIGMA70_2"/>
    <property type="match status" value="1"/>
</dbReference>
<evidence type="ECO:0000259" key="8">
    <source>
        <dbReference type="PROSITE" id="PS00716"/>
    </source>
</evidence>
<dbReference type="InterPro" id="IPR000943">
    <property type="entry name" value="RNA_pol_sigma70"/>
</dbReference>
<dbReference type="SUPFAM" id="SSF88946">
    <property type="entry name" value="Sigma2 domain of RNA polymerase sigma factors"/>
    <property type="match status" value="1"/>
</dbReference>
<dbReference type="NCBIfam" id="TIGR02980">
    <property type="entry name" value="SigBFG"/>
    <property type="match status" value="1"/>
</dbReference>
<gene>
    <name evidence="9" type="primary">sigF</name>
    <name evidence="9" type="ORF">RYX45_03405</name>
</gene>
<evidence type="ECO:0000256" key="1">
    <source>
        <dbReference type="ARBA" id="ARBA00022969"/>
    </source>
</evidence>
<organism evidence="9 10">
    <name type="scientific">Alkalihalophilus pseudofirmus</name>
    <name type="common">Bacillus pseudofirmus</name>
    <dbReference type="NCBI Taxonomy" id="79885"/>
    <lineage>
        <taxon>Bacteria</taxon>
        <taxon>Bacillati</taxon>
        <taxon>Bacillota</taxon>
        <taxon>Bacilli</taxon>
        <taxon>Bacillales</taxon>
        <taxon>Bacillaceae</taxon>
        <taxon>Alkalihalophilus</taxon>
    </lineage>
</organism>
<dbReference type="GO" id="GO:0006352">
    <property type="term" value="P:DNA-templated transcription initiation"/>
    <property type="evidence" value="ECO:0007669"/>
    <property type="project" value="InterPro"/>
</dbReference>
<evidence type="ECO:0000259" key="7">
    <source>
        <dbReference type="PROSITE" id="PS00715"/>
    </source>
</evidence>
<dbReference type="PROSITE" id="PS00715">
    <property type="entry name" value="SIGMA70_1"/>
    <property type="match status" value="1"/>
</dbReference>
<dbReference type="InterPro" id="IPR050239">
    <property type="entry name" value="Sigma-70_RNA_pol_init_factors"/>
</dbReference>
<dbReference type="Gene3D" id="1.20.120.1810">
    <property type="match status" value="1"/>
</dbReference>
<dbReference type="InterPro" id="IPR007627">
    <property type="entry name" value="RNA_pol_sigma70_r2"/>
</dbReference>
<dbReference type="InterPro" id="IPR036388">
    <property type="entry name" value="WH-like_DNA-bd_sf"/>
</dbReference>
<dbReference type="PRINTS" id="PR00046">
    <property type="entry name" value="SIGMA70FCT"/>
</dbReference>
<keyword evidence="4 6" id="KW-0238">DNA-binding</keyword>
<keyword evidence="2 6" id="KW-0805">Transcription regulation</keyword>
<dbReference type="InterPro" id="IPR013324">
    <property type="entry name" value="RNA_pol_sigma_r3/r4-like"/>
</dbReference>
<dbReference type="PIRSF" id="PIRSF000770">
    <property type="entry name" value="RNA_pol_sigma-SigE/K"/>
    <property type="match status" value="1"/>
</dbReference>
<keyword evidence="1" id="KW-0749">Sporulation</keyword>
<dbReference type="NCBIfam" id="NF004052">
    <property type="entry name" value="PRK05572.1"/>
    <property type="match status" value="1"/>
</dbReference>
<reference evidence="9" key="1">
    <citation type="submission" date="2023-10" db="EMBL/GenBank/DDBJ databases">
        <title>Screening of Alkalihalophilus pseudofirmusBZ-TG-HK211 and Its Alleviation of Salt Stress on Rapeseed Growth.</title>
        <authorList>
            <person name="Zhao B."/>
            <person name="Guo T."/>
        </authorList>
    </citation>
    <scope>NUCLEOTIDE SEQUENCE</scope>
    <source>
        <strain evidence="9">BZ-TG-HK211</strain>
    </source>
</reference>
<dbReference type="InterPro" id="IPR014284">
    <property type="entry name" value="RNA_pol_sigma-70_dom"/>
</dbReference>
<dbReference type="AlphaFoldDB" id="A0AAJ2NMM3"/>